<accession>A0ABT1T9L2</accession>
<evidence type="ECO:0000256" key="6">
    <source>
        <dbReference type="ARBA" id="ARBA00047321"/>
    </source>
</evidence>
<keyword evidence="5" id="KW-0073">Auxin biosynthesis</keyword>
<comment type="catalytic activity">
    <reaction evidence="6">
        <text>L-tryptophan + O2 = indole-3-acetamide + CO2 + H2O</text>
        <dbReference type="Rhea" id="RHEA:16165"/>
        <dbReference type="ChEBI" id="CHEBI:15377"/>
        <dbReference type="ChEBI" id="CHEBI:15379"/>
        <dbReference type="ChEBI" id="CHEBI:16031"/>
        <dbReference type="ChEBI" id="CHEBI:16526"/>
        <dbReference type="ChEBI" id="CHEBI:57912"/>
        <dbReference type="EC" id="1.13.12.3"/>
    </reaction>
</comment>
<sequence>MENYLHGLLDEDNDPIIQQYLKYIDEGIPKTTKPKNVLIIGAGMAGMVSAAMLKQAGHNVTIVEANTRVGGRIKTFRNTKEKQYFEDDSSYGEAGAMRIPTIHQMVFKYISQLNLKTEPFYYVSVDKAQAIAYHNNPQTAPIPDRTRNSVFYVNYRHVVQSEYFKPGANINELLDYNLETSEQNLYENQRADVLLANVLNPLKAFIAQDPLKNWPLLIERYGEYSMRRFLVEQTLYSDNAIEMIGVLQNLESRMAYDFLQSFIESNIIKDSTQFVQIVGGTDLLTTEFFKAHDLKDNTYFDCRVTDLFIDKTTNKVKIKTHVEVERSHEFYEKKGYEKMETPIEDREFDEVIVTIPFSALRHVYITPGFAQLKRKAIRELHYDSATKILIEFRERWWEQAPYNIVGGGTITDLSNRFVYYPSMDIGTKYGVILAAYCWSDEASRWDSMDDDERYFYALKNLAIMHAPNDPAEQERIKSLAVMTIDKEKREVELTSKNRVIGAATQSWMRDPYAFGEAAIFNPGQLHLLQKHIISTEWGGRAHFAGEHTSLKHAWIEGAIESGIRTALEVNETTGNLNNPK</sequence>
<dbReference type="PANTHER" id="PTHR10742:SF342">
    <property type="entry name" value="AMINE OXIDASE"/>
    <property type="match status" value="1"/>
</dbReference>
<name>A0ABT1T9L2_9SPHI</name>
<comment type="similarity">
    <text evidence="2">Belongs to the tryptophan 2-monooxygenase family.</text>
</comment>
<dbReference type="SUPFAM" id="SSF54373">
    <property type="entry name" value="FAD-linked reductases, C-terminal domain"/>
    <property type="match status" value="1"/>
</dbReference>
<protein>
    <recommendedName>
        <fullName evidence="4">Tryptophan 2-monooxygenase</fullName>
        <ecNumber evidence="3">1.13.12.3</ecNumber>
    </recommendedName>
</protein>
<evidence type="ECO:0000313" key="8">
    <source>
        <dbReference type="EMBL" id="MCQ6961322.1"/>
    </source>
</evidence>
<organism evidence="8 9">
    <name type="scientific">Mucilaginibacter aquariorum</name>
    <dbReference type="NCBI Taxonomy" id="2967225"/>
    <lineage>
        <taxon>Bacteria</taxon>
        <taxon>Pseudomonadati</taxon>
        <taxon>Bacteroidota</taxon>
        <taxon>Sphingobacteriia</taxon>
        <taxon>Sphingobacteriales</taxon>
        <taxon>Sphingobacteriaceae</taxon>
        <taxon>Mucilaginibacter</taxon>
    </lineage>
</organism>
<evidence type="ECO:0000256" key="4">
    <source>
        <dbReference type="ARBA" id="ARBA00017871"/>
    </source>
</evidence>
<evidence type="ECO:0000256" key="3">
    <source>
        <dbReference type="ARBA" id="ARBA00012535"/>
    </source>
</evidence>
<dbReference type="Gene3D" id="3.90.660.10">
    <property type="match status" value="1"/>
</dbReference>
<comment type="pathway">
    <text evidence="1">Plant hormone metabolism; auxin biosynthesis.</text>
</comment>
<dbReference type="Pfam" id="PF01593">
    <property type="entry name" value="Amino_oxidase"/>
    <property type="match status" value="1"/>
</dbReference>
<evidence type="ECO:0000259" key="7">
    <source>
        <dbReference type="Pfam" id="PF01593"/>
    </source>
</evidence>
<feature type="domain" description="Amine oxidase" evidence="7">
    <location>
        <begin position="44"/>
        <end position="569"/>
    </location>
</feature>
<evidence type="ECO:0000256" key="1">
    <source>
        <dbReference type="ARBA" id="ARBA00004814"/>
    </source>
</evidence>
<dbReference type="EMBL" id="JANHOH010000013">
    <property type="protein sequence ID" value="MCQ6961322.1"/>
    <property type="molecule type" value="Genomic_DNA"/>
</dbReference>
<gene>
    <name evidence="8" type="ORF">NPE20_25340</name>
</gene>
<dbReference type="EC" id="1.13.12.3" evidence="3"/>
<reference evidence="8 9" key="1">
    <citation type="submission" date="2022-07" db="EMBL/GenBank/DDBJ databases">
        <title>Mucilaginibacter sp. JC4.</title>
        <authorList>
            <person name="Le V."/>
            <person name="Ko S.-R."/>
            <person name="Ahn C.-Y."/>
            <person name="Oh H.-M."/>
        </authorList>
    </citation>
    <scope>NUCLEOTIDE SEQUENCE [LARGE SCALE GENOMIC DNA]</scope>
    <source>
        <strain evidence="8 9">JC4</strain>
    </source>
</reference>
<dbReference type="PANTHER" id="PTHR10742">
    <property type="entry name" value="FLAVIN MONOAMINE OXIDASE"/>
    <property type="match status" value="1"/>
</dbReference>
<dbReference type="InterPro" id="IPR050281">
    <property type="entry name" value="Flavin_monoamine_oxidase"/>
</dbReference>
<dbReference type="InterPro" id="IPR002937">
    <property type="entry name" value="Amino_oxidase"/>
</dbReference>
<evidence type="ECO:0000256" key="5">
    <source>
        <dbReference type="ARBA" id="ARBA00023070"/>
    </source>
</evidence>
<evidence type="ECO:0000313" key="9">
    <source>
        <dbReference type="Proteomes" id="UP001204376"/>
    </source>
</evidence>
<dbReference type="Gene3D" id="3.50.50.60">
    <property type="entry name" value="FAD/NAD(P)-binding domain"/>
    <property type="match status" value="1"/>
</dbReference>
<proteinExistence type="inferred from homology"/>
<dbReference type="Proteomes" id="UP001204376">
    <property type="component" value="Unassembled WGS sequence"/>
</dbReference>
<dbReference type="SUPFAM" id="SSF51905">
    <property type="entry name" value="FAD/NAD(P)-binding domain"/>
    <property type="match status" value="1"/>
</dbReference>
<dbReference type="InterPro" id="IPR036188">
    <property type="entry name" value="FAD/NAD-bd_sf"/>
</dbReference>
<dbReference type="Gene3D" id="1.10.405.10">
    <property type="entry name" value="Guanine Nucleotide Dissociation Inhibitor, domain 1"/>
    <property type="match status" value="1"/>
</dbReference>
<dbReference type="Gene3D" id="3.30.1490.470">
    <property type="match status" value="1"/>
</dbReference>
<dbReference type="Gene3D" id="1.10.10.1620">
    <property type="match status" value="1"/>
</dbReference>
<comment type="caution">
    <text evidence="8">The sequence shown here is derived from an EMBL/GenBank/DDBJ whole genome shotgun (WGS) entry which is preliminary data.</text>
</comment>
<evidence type="ECO:0000256" key="2">
    <source>
        <dbReference type="ARBA" id="ARBA00005833"/>
    </source>
</evidence>
<keyword evidence="9" id="KW-1185">Reference proteome</keyword>
<dbReference type="RefSeq" id="WP_256541491.1">
    <property type="nucleotide sequence ID" value="NZ_JANHOH010000013.1"/>
</dbReference>